<dbReference type="Proteomes" id="UP000078492">
    <property type="component" value="Unassembled WGS sequence"/>
</dbReference>
<keyword evidence="1" id="KW-0862">Zinc</keyword>
<keyword evidence="4" id="KW-1185">Reference proteome</keyword>
<dbReference type="GO" id="GO:0008270">
    <property type="term" value="F:zinc ion binding"/>
    <property type="evidence" value="ECO:0007669"/>
    <property type="project" value="UniProtKB-KW"/>
</dbReference>
<keyword evidence="1" id="KW-0863">Zinc-finger</keyword>
<dbReference type="GO" id="GO:0003676">
    <property type="term" value="F:nucleic acid binding"/>
    <property type="evidence" value="ECO:0007669"/>
    <property type="project" value="InterPro"/>
</dbReference>
<dbReference type="SMART" id="SM00343">
    <property type="entry name" value="ZnF_C2HC"/>
    <property type="match status" value="2"/>
</dbReference>
<dbReference type="PROSITE" id="PS50158">
    <property type="entry name" value="ZF_CCHC"/>
    <property type="match status" value="2"/>
</dbReference>
<dbReference type="Gene3D" id="4.10.60.10">
    <property type="entry name" value="Zinc finger, CCHC-type"/>
    <property type="match status" value="1"/>
</dbReference>
<feature type="domain" description="CCHC-type" evidence="2">
    <location>
        <begin position="204"/>
        <end position="219"/>
    </location>
</feature>
<dbReference type="AlphaFoldDB" id="A0A151JA71"/>
<sequence>KTREERIKTNRRVPRTAAVQISCRGEATHAEVMRIAKTKVDIDSLEIPEIRPRKARTRALLLEIPGKEGASKADALAGKLKEALGTRKVLITRPEKMADIRLKDLEESTRKEDIIEALAKKGECSKDTIKLGDIVPANNGLGMAWLKCPIAAAKRLANCKRILIDWTMVRVELLPERTLQCHRCLETGHIRNQCRNEIDRSMACYRCGQNGHNAKGCKESVHCIICAD</sequence>
<dbReference type="SUPFAM" id="SSF57756">
    <property type="entry name" value="Retrovirus zinc finger-like domains"/>
    <property type="match status" value="1"/>
</dbReference>
<gene>
    <name evidence="3" type="ORF">ALC57_05672</name>
</gene>
<dbReference type="EMBL" id="KQ979321">
    <property type="protein sequence ID" value="KYN21934.1"/>
    <property type="molecule type" value="Genomic_DNA"/>
</dbReference>
<evidence type="ECO:0000313" key="3">
    <source>
        <dbReference type="EMBL" id="KYN21934.1"/>
    </source>
</evidence>
<feature type="domain" description="CCHC-type" evidence="2">
    <location>
        <begin position="181"/>
        <end position="196"/>
    </location>
</feature>
<dbReference type="InterPro" id="IPR036875">
    <property type="entry name" value="Znf_CCHC_sf"/>
</dbReference>
<protein>
    <recommendedName>
        <fullName evidence="2">CCHC-type domain-containing protein</fullName>
    </recommendedName>
</protein>
<keyword evidence="1" id="KW-0479">Metal-binding</keyword>
<dbReference type="STRING" id="471704.A0A151JA71"/>
<feature type="non-terminal residue" evidence="3">
    <location>
        <position position="1"/>
    </location>
</feature>
<proteinExistence type="predicted"/>
<evidence type="ECO:0000259" key="2">
    <source>
        <dbReference type="PROSITE" id="PS50158"/>
    </source>
</evidence>
<reference evidence="3 4" key="1">
    <citation type="submission" date="2015-09" db="EMBL/GenBank/DDBJ databases">
        <title>Trachymyrmex cornetzi WGS genome.</title>
        <authorList>
            <person name="Nygaard S."/>
            <person name="Hu H."/>
            <person name="Boomsma J."/>
            <person name="Zhang G."/>
        </authorList>
    </citation>
    <scope>NUCLEOTIDE SEQUENCE [LARGE SCALE GENOMIC DNA]</scope>
    <source>
        <strain evidence="3">Tcor2-1</strain>
        <tissue evidence="3">Whole body</tissue>
    </source>
</reference>
<dbReference type="InterPro" id="IPR001878">
    <property type="entry name" value="Znf_CCHC"/>
</dbReference>
<organism evidence="3 4">
    <name type="scientific">Trachymyrmex cornetzi</name>
    <dbReference type="NCBI Taxonomy" id="471704"/>
    <lineage>
        <taxon>Eukaryota</taxon>
        <taxon>Metazoa</taxon>
        <taxon>Ecdysozoa</taxon>
        <taxon>Arthropoda</taxon>
        <taxon>Hexapoda</taxon>
        <taxon>Insecta</taxon>
        <taxon>Pterygota</taxon>
        <taxon>Neoptera</taxon>
        <taxon>Endopterygota</taxon>
        <taxon>Hymenoptera</taxon>
        <taxon>Apocrita</taxon>
        <taxon>Aculeata</taxon>
        <taxon>Formicoidea</taxon>
        <taxon>Formicidae</taxon>
        <taxon>Myrmicinae</taxon>
        <taxon>Trachymyrmex</taxon>
    </lineage>
</organism>
<accession>A0A151JA71</accession>
<evidence type="ECO:0000313" key="4">
    <source>
        <dbReference type="Proteomes" id="UP000078492"/>
    </source>
</evidence>
<evidence type="ECO:0000256" key="1">
    <source>
        <dbReference type="PROSITE-ProRule" id="PRU00047"/>
    </source>
</evidence>
<name>A0A151JA71_9HYME</name>